<name>A0A1J1H874_PLARL</name>
<evidence type="ECO:0000313" key="1">
    <source>
        <dbReference type="EMBL" id="CRH00868.1"/>
    </source>
</evidence>
<dbReference type="Proteomes" id="UP000220158">
    <property type="component" value="Chromosome 11"/>
</dbReference>
<dbReference type="OrthoDB" id="10067602at2759"/>
<reference evidence="1 2" key="1">
    <citation type="submission" date="2015-04" db="EMBL/GenBank/DDBJ databases">
        <authorList>
            <consortium name="Pathogen Informatics"/>
        </authorList>
    </citation>
    <scope>NUCLEOTIDE SEQUENCE [LARGE SCALE GENOMIC DNA]</scope>
    <source>
        <strain evidence="1 2">SGS1</strain>
    </source>
</reference>
<evidence type="ECO:0000313" key="2">
    <source>
        <dbReference type="Proteomes" id="UP000220158"/>
    </source>
</evidence>
<dbReference type="GeneID" id="39736992"/>
<gene>
    <name evidence="1" type="ORF">PRELSG_1121300</name>
</gene>
<dbReference type="KEGG" id="prel:PRELSG_1121300"/>
<dbReference type="AlphaFoldDB" id="A0A1J1H874"/>
<dbReference type="VEuPathDB" id="PlasmoDB:PRELSG_1121300"/>
<dbReference type="EMBL" id="LN835306">
    <property type="protein sequence ID" value="CRH00868.1"/>
    <property type="molecule type" value="Genomic_DNA"/>
</dbReference>
<organism evidence="1 2">
    <name type="scientific">Plasmodium relictum</name>
    <dbReference type="NCBI Taxonomy" id="85471"/>
    <lineage>
        <taxon>Eukaryota</taxon>
        <taxon>Sar</taxon>
        <taxon>Alveolata</taxon>
        <taxon>Apicomplexa</taxon>
        <taxon>Aconoidasida</taxon>
        <taxon>Haemosporida</taxon>
        <taxon>Plasmodiidae</taxon>
        <taxon>Plasmodium</taxon>
        <taxon>Plasmodium (Haemamoeba)</taxon>
    </lineage>
</organism>
<dbReference type="RefSeq" id="XP_028533870.1">
    <property type="nucleotide sequence ID" value="XM_028677486.1"/>
</dbReference>
<keyword evidence="2" id="KW-1185">Reference proteome</keyword>
<protein>
    <submittedName>
        <fullName evidence="1">Uncharacterized protein</fullName>
    </submittedName>
</protein>
<sequence length="112" mass="13371">MEREIECQTEAVDISKEVKISEKLNSILILYAKNMILHNPIKDYENENIIKKRIYKWSKEYFRKLLDENEVNKNVEDDDIKCDLISAHTDSNVIKDKIKKEIERVNFNVKNN</sequence>
<accession>A0A1J1H874</accession>
<dbReference type="OMA" id="AKNMILH"/>
<proteinExistence type="predicted"/>